<dbReference type="eggNOG" id="arCOG03860">
    <property type="taxonomic scope" value="Archaea"/>
</dbReference>
<evidence type="ECO:0000313" key="5">
    <source>
        <dbReference type="Proteomes" id="UP000011555"/>
    </source>
</evidence>
<evidence type="ECO:0000313" key="6">
    <source>
        <dbReference type="Proteomes" id="UP000186547"/>
    </source>
</evidence>
<dbReference type="AlphaFoldDB" id="M0LLV6"/>
<dbReference type="GeneID" id="30920540"/>
<feature type="domain" description="DUF7347" evidence="1">
    <location>
        <begin position="9"/>
        <end position="89"/>
    </location>
</feature>
<organism evidence="4 5">
    <name type="scientific">Natronobacterium lacisalsi AJ5</name>
    <dbReference type="NCBI Taxonomy" id="358396"/>
    <lineage>
        <taxon>Archaea</taxon>
        <taxon>Methanobacteriati</taxon>
        <taxon>Methanobacteriota</taxon>
        <taxon>Stenosarchaea group</taxon>
        <taxon>Halobacteria</taxon>
        <taxon>Halobacteriales</taxon>
        <taxon>Natrialbaceae</taxon>
        <taxon>Natronobacterium</taxon>
    </lineage>
</organism>
<dbReference type="EMBL" id="CP019285">
    <property type="protein sequence ID" value="APW97242.1"/>
    <property type="molecule type" value="Genomic_DNA"/>
</dbReference>
<evidence type="ECO:0000259" key="2">
    <source>
        <dbReference type="Pfam" id="PF24042"/>
    </source>
</evidence>
<reference evidence="3 6" key="1">
    <citation type="journal article" date="2011" name="J. Bacteriol.">
        <title>Genome sequence of Halobiforma lacisalsi AJ5, an extremely halophilic archaeon which harbors a bop gene.</title>
        <authorList>
            <person name="Jiang X."/>
            <person name="Wang S."/>
            <person name="Cheng H."/>
            <person name="Huo Y."/>
            <person name="Zhang X."/>
            <person name="Zhu X."/>
            <person name="Han X."/>
            <person name="Ni P."/>
            <person name="Wu M."/>
        </authorList>
    </citation>
    <scope>NUCLEOTIDE SEQUENCE [LARGE SCALE GENOMIC DNA]</scope>
    <source>
        <strain evidence="3 6">AJ5</strain>
    </source>
</reference>
<dbReference type="STRING" id="358396.CHINAEXTREME_05410"/>
<feature type="domain" description="DUF7351" evidence="2">
    <location>
        <begin position="109"/>
        <end position="287"/>
    </location>
</feature>
<proteinExistence type="predicted"/>
<evidence type="ECO:0000259" key="1">
    <source>
        <dbReference type="Pfam" id="PF24038"/>
    </source>
</evidence>
<sequence length="295" mass="33562">MTERDDLAPEDAFALVGDETRARIIRVLNEERDGKGAPPVLSFSELYDRFDEVGSSQFNYHLQKLVGHFVERTEDGYRVRPEGMALYRTLRGGTFRRLESTAPIDVGLNCYCCGAAVTATYEDGVLTVQCPDCDHLYLTSTRIPSRSVDDEEALLSRLDQFDRHKLLAFNRGVCPTCAHAIESRFVPAAEAPFPHTEERDLYLHRSCERCGNVDYVSVGKSLLEHPAVVSFLREHGTDPRERFQWEFEFAMTDRFTTVRSRDPWTVAIELTRDGETLELIVDEEGSVRERTRSTG</sequence>
<dbReference type="Pfam" id="PF24042">
    <property type="entry name" value="DUF7351"/>
    <property type="match status" value="1"/>
</dbReference>
<dbReference type="RefSeq" id="WP_007141458.1">
    <property type="nucleotide sequence ID" value="NZ_AOLZ01000033.1"/>
</dbReference>
<dbReference type="InterPro" id="IPR055771">
    <property type="entry name" value="DUF7347"/>
</dbReference>
<dbReference type="Proteomes" id="UP000186547">
    <property type="component" value="Chromosome"/>
</dbReference>
<dbReference type="Gene3D" id="1.10.10.10">
    <property type="entry name" value="Winged helix-like DNA-binding domain superfamily/Winged helix DNA-binding domain"/>
    <property type="match status" value="1"/>
</dbReference>
<reference evidence="3" key="3">
    <citation type="submission" date="2017-01" db="EMBL/GenBank/DDBJ databases">
        <authorList>
            <person name="Mah S.A."/>
            <person name="Swanson W.J."/>
            <person name="Moy G.W."/>
            <person name="Vacquier V.D."/>
        </authorList>
    </citation>
    <scope>NUCLEOTIDE SEQUENCE</scope>
    <source>
        <strain evidence="3">AJ5</strain>
    </source>
</reference>
<dbReference type="Pfam" id="PF24038">
    <property type="entry name" value="DUF7347"/>
    <property type="match status" value="1"/>
</dbReference>
<accession>M0LLV6</accession>
<dbReference type="InterPro" id="IPR055775">
    <property type="entry name" value="DUF7351"/>
</dbReference>
<dbReference type="EMBL" id="AOLZ01000033">
    <property type="protein sequence ID" value="EMA34078.1"/>
    <property type="molecule type" value="Genomic_DNA"/>
</dbReference>
<evidence type="ECO:0000313" key="4">
    <source>
        <dbReference type="EMBL" id="EMA34078.1"/>
    </source>
</evidence>
<name>M0LLV6_NATLA</name>
<dbReference type="Proteomes" id="UP000011555">
    <property type="component" value="Unassembled WGS sequence"/>
</dbReference>
<gene>
    <name evidence="4" type="ORF">C445_08672</name>
    <name evidence="3" type="ORF">CHINAEXTREME_05410</name>
</gene>
<protein>
    <submittedName>
        <fullName evidence="3">Transcriptional regulator</fullName>
    </submittedName>
</protein>
<dbReference type="InterPro" id="IPR036388">
    <property type="entry name" value="WH-like_DNA-bd_sf"/>
</dbReference>
<reference evidence="4 5" key="2">
    <citation type="journal article" date="2014" name="PLoS Genet.">
        <title>Phylogenetically driven sequencing of extremely halophilic archaea reveals strategies for static and dynamic osmo-response.</title>
        <authorList>
            <person name="Becker E.A."/>
            <person name="Seitzer P.M."/>
            <person name="Tritt A."/>
            <person name="Larsen D."/>
            <person name="Krusor M."/>
            <person name="Yao A.I."/>
            <person name="Wu D."/>
            <person name="Madern D."/>
            <person name="Eisen J.A."/>
            <person name="Darling A.E."/>
            <person name="Facciotti M.T."/>
        </authorList>
    </citation>
    <scope>NUCLEOTIDE SEQUENCE [LARGE SCALE GENOMIC DNA]</scope>
    <source>
        <strain evidence="4 5">AJ5</strain>
    </source>
</reference>
<evidence type="ECO:0000313" key="3">
    <source>
        <dbReference type="EMBL" id="APW97242.1"/>
    </source>
</evidence>
<dbReference type="KEGG" id="hlc:CHINAEXTREME05410"/>
<keyword evidence="5" id="KW-1185">Reference proteome</keyword>